<keyword evidence="4" id="KW-1185">Reference proteome</keyword>
<evidence type="ECO:0000313" key="4">
    <source>
        <dbReference type="Proteomes" id="UP000559256"/>
    </source>
</evidence>
<proteinExistence type="predicted"/>
<dbReference type="InterPro" id="IPR012816">
    <property type="entry name" value="NADAR"/>
</dbReference>
<dbReference type="NCBIfam" id="TIGR02464">
    <property type="entry name" value="ribofla_fusion"/>
    <property type="match status" value="1"/>
</dbReference>
<evidence type="ECO:0000256" key="1">
    <source>
        <dbReference type="SAM" id="MobiDB-lite"/>
    </source>
</evidence>
<dbReference type="EMBL" id="JAACJM010000003">
    <property type="protein sequence ID" value="KAF5373706.1"/>
    <property type="molecule type" value="Genomic_DNA"/>
</dbReference>
<evidence type="ECO:0000313" key="3">
    <source>
        <dbReference type="EMBL" id="KAF5373706.1"/>
    </source>
</evidence>
<reference evidence="3 4" key="1">
    <citation type="journal article" date="2020" name="ISME J.">
        <title>Uncovering the hidden diversity of litter-decomposition mechanisms in mushroom-forming fungi.</title>
        <authorList>
            <person name="Floudas D."/>
            <person name="Bentzer J."/>
            <person name="Ahren D."/>
            <person name="Johansson T."/>
            <person name="Persson P."/>
            <person name="Tunlid A."/>
        </authorList>
    </citation>
    <scope>NUCLEOTIDE SEQUENCE [LARGE SCALE GENOMIC DNA]</scope>
    <source>
        <strain evidence="3 4">CBS 291.85</strain>
    </source>
</reference>
<name>A0A8H5GZ28_9AGAR</name>
<feature type="region of interest" description="Disordered" evidence="1">
    <location>
        <begin position="1"/>
        <end position="25"/>
    </location>
</feature>
<organism evidence="3 4">
    <name type="scientific">Tetrapyrgos nigripes</name>
    <dbReference type="NCBI Taxonomy" id="182062"/>
    <lineage>
        <taxon>Eukaryota</taxon>
        <taxon>Fungi</taxon>
        <taxon>Dikarya</taxon>
        <taxon>Basidiomycota</taxon>
        <taxon>Agaricomycotina</taxon>
        <taxon>Agaricomycetes</taxon>
        <taxon>Agaricomycetidae</taxon>
        <taxon>Agaricales</taxon>
        <taxon>Marasmiineae</taxon>
        <taxon>Marasmiaceae</taxon>
        <taxon>Tetrapyrgos</taxon>
    </lineage>
</organism>
<evidence type="ECO:0000259" key="2">
    <source>
        <dbReference type="Pfam" id="PF08719"/>
    </source>
</evidence>
<dbReference type="Gene3D" id="1.10.357.40">
    <property type="entry name" value="YbiA-like"/>
    <property type="match status" value="1"/>
</dbReference>
<dbReference type="AlphaFoldDB" id="A0A8H5GZ28"/>
<sequence>MSPQSSNTQSHKLSSTENSNKKPRTIYFYSRRKAYASFSNFSRHPVDYGGKTYPTSEHLFHAFKFMEEHPDIAEHIRTYSDSPRDALLQARRHKAEQRKDWFDVNVEVMDTVIYAKFSQHEDIKQELLDTSDAKLVEDSKVDSFWGIGANKQGRNELGKALMRLRARFRQEQEQPQA</sequence>
<dbReference type="InterPro" id="IPR037238">
    <property type="entry name" value="YbiA-like_sf"/>
</dbReference>
<feature type="domain" description="NADAR" evidence="2">
    <location>
        <begin position="27"/>
        <end position="169"/>
    </location>
</feature>
<dbReference type="SUPFAM" id="SSF143990">
    <property type="entry name" value="YbiA-like"/>
    <property type="match status" value="1"/>
</dbReference>
<dbReference type="Proteomes" id="UP000559256">
    <property type="component" value="Unassembled WGS sequence"/>
</dbReference>
<comment type="caution">
    <text evidence="3">The sequence shown here is derived from an EMBL/GenBank/DDBJ whole genome shotgun (WGS) entry which is preliminary data.</text>
</comment>
<gene>
    <name evidence="3" type="ORF">D9758_000959</name>
</gene>
<protein>
    <recommendedName>
        <fullName evidence="2">NADAR domain-containing protein</fullName>
    </recommendedName>
</protein>
<dbReference type="CDD" id="cd15457">
    <property type="entry name" value="NADAR"/>
    <property type="match status" value="1"/>
</dbReference>
<dbReference type="OrthoDB" id="206452at2759"/>
<feature type="compositionally biased region" description="Polar residues" evidence="1">
    <location>
        <begin position="1"/>
        <end position="18"/>
    </location>
</feature>
<accession>A0A8H5GZ28</accession>
<dbReference type="Pfam" id="PF08719">
    <property type="entry name" value="NADAR"/>
    <property type="match status" value="1"/>
</dbReference>